<protein>
    <submittedName>
        <fullName evidence="2">Putative secreted protein</fullName>
    </submittedName>
</protein>
<accession>A0A2M4D8X6</accession>
<evidence type="ECO:0000313" key="2">
    <source>
        <dbReference type="EMBL" id="MBW74009.1"/>
    </source>
</evidence>
<dbReference type="AlphaFoldDB" id="A0A2M4D8X6"/>
<evidence type="ECO:0000256" key="1">
    <source>
        <dbReference type="SAM" id="MobiDB-lite"/>
    </source>
</evidence>
<name>A0A2M4D8X6_ANODA</name>
<feature type="region of interest" description="Disordered" evidence="1">
    <location>
        <begin position="24"/>
        <end position="50"/>
    </location>
</feature>
<reference evidence="2" key="1">
    <citation type="submission" date="2018-01" db="EMBL/GenBank/DDBJ databases">
        <title>An insight into the sialome of Amazonian anophelines.</title>
        <authorList>
            <person name="Ribeiro J.M."/>
            <person name="Scarpassa V."/>
            <person name="Calvo E."/>
        </authorList>
    </citation>
    <scope>NUCLEOTIDE SEQUENCE</scope>
</reference>
<sequence>MAASPLASSVAFVPASLAAGAASAELAATSPSPSEPPAVASPSASPSSSATVAFLPFSSGEMGLEPAPASFMTSAKRVFEDPREDTDGRLPVAAAAAAAAAAVAGGFPPLRYFCNTSYRGMMASSRKFSTLSLSSSSSYASPDSVFSDSTRSS</sequence>
<organism evidence="2">
    <name type="scientific">Anopheles darlingi</name>
    <name type="common">Mosquito</name>
    <dbReference type="NCBI Taxonomy" id="43151"/>
    <lineage>
        <taxon>Eukaryota</taxon>
        <taxon>Metazoa</taxon>
        <taxon>Ecdysozoa</taxon>
        <taxon>Arthropoda</taxon>
        <taxon>Hexapoda</taxon>
        <taxon>Insecta</taxon>
        <taxon>Pterygota</taxon>
        <taxon>Neoptera</taxon>
        <taxon>Endopterygota</taxon>
        <taxon>Diptera</taxon>
        <taxon>Nematocera</taxon>
        <taxon>Culicoidea</taxon>
        <taxon>Culicidae</taxon>
        <taxon>Anophelinae</taxon>
        <taxon>Anopheles</taxon>
    </lineage>
</organism>
<proteinExistence type="predicted"/>
<dbReference type="EMBL" id="GGFL01009831">
    <property type="protein sequence ID" value="MBW74009.1"/>
    <property type="molecule type" value="Transcribed_RNA"/>
</dbReference>
<feature type="region of interest" description="Disordered" evidence="1">
    <location>
        <begin position="132"/>
        <end position="153"/>
    </location>
</feature>